<dbReference type="Proteomes" id="UP001152533">
    <property type="component" value="Unassembled WGS sequence"/>
</dbReference>
<reference evidence="4" key="1">
    <citation type="submission" date="2022-08" db="EMBL/GenBank/DDBJ databases">
        <authorList>
            <person name="Giroux E."/>
            <person name="Giroux E."/>
        </authorList>
    </citation>
    <scope>NUCLEOTIDE SEQUENCE</scope>
    <source>
        <strain evidence="4">H1091258</strain>
    </source>
</reference>
<evidence type="ECO:0000256" key="2">
    <source>
        <dbReference type="ARBA" id="ARBA00023239"/>
    </source>
</evidence>
<dbReference type="GO" id="GO:0003855">
    <property type="term" value="F:3-dehydroquinate dehydratase activity"/>
    <property type="evidence" value="ECO:0007669"/>
    <property type="project" value="UniProtKB-UniRule"/>
</dbReference>
<dbReference type="NCBIfam" id="NF003805">
    <property type="entry name" value="PRK05395.1-2"/>
    <property type="match status" value="1"/>
</dbReference>
<dbReference type="Pfam" id="PF01220">
    <property type="entry name" value="DHquinase_II"/>
    <property type="match status" value="1"/>
</dbReference>
<dbReference type="PROSITE" id="PS01029">
    <property type="entry name" value="DEHYDROQUINASE_II"/>
    <property type="match status" value="1"/>
</dbReference>
<proteinExistence type="inferred from homology"/>
<evidence type="ECO:0000256" key="1">
    <source>
        <dbReference type="ARBA" id="ARBA00022911"/>
    </source>
</evidence>
<keyword evidence="1 3" id="KW-0672">Quinate metabolism</keyword>
<comment type="subunit">
    <text evidence="3">Homododecamer. Adopts a ring-like structure, composed of an arrangement of two hexameric rings stacked on top of one another.</text>
</comment>
<feature type="binding site" evidence="3">
    <location>
        <position position="147"/>
    </location>
    <ligand>
        <name>substrate</name>
    </ligand>
</feature>
<dbReference type="InterPro" id="IPR018509">
    <property type="entry name" value="DHquinase_II_CS"/>
</dbReference>
<dbReference type="PANTHER" id="PTHR21272:SF3">
    <property type="entry name" value="CATABOLIC 3-DEHYDROQUINASE"/>
    <property type="match status" value="1"/>
</dbReference>
<keyword evidence="5" id="KW-1185">Reference proteome</keyword>
<feature type="binding site" evidence="3">
    <location>
        <position position="141"/>
    </location>
    <ligand>
        <name>substrate</name>
    </ligand>
</feature>
<feature type="active site" description="Proton donor" evidence="3">
    <location>
        <position position="167"/>
    </location>
</feature>
<dbReference type="GO" id="GO:0046279">
    <property type="term" value="P:3,4-dihydroxybenzoate biosynthetic process"/>
    <property type="evidence" value="ECO:0007669"/>
    <property type="project" value="UniProtKB-UniRule"/>
</dbReference>
<dbReference type="SUPFAM" id="SSF52304">
    <property type="entry name" value="Type II 3-dehydroquinate dehydratase"/>
    <property type="match status" value="1"/>
</dbReference>
<dbReference type="EMBL" id="CAMGZC010000120">
    <property type="protein sequence ID" value="CAI0643715.1"/>
    <property type="molecule type" value="Genomic_DNA"/>
</dbReference>
<keyword evidence="2 3" id="KW-0456">Lyase</keyword>
<dbReference type="AlphaFoldDB" id="A0A9W4RM97"/>
<feature type="binding site" evidence="3">
    <location>
        <position position="178"/>
    </location>
    <ligand>
        <name>substrate</name>
    </ligand>
</feature>
<comment type="function">
    <text evidence="3">Is involved in the catabolism of quinate. Allows the utilization of quinate as carbon source via the beta-ketoadipate pathway.</text>
</comment>
<dbReference type="GO" id="GO:0019631">
    <property type="term" value="P:quinate catabolic process"/>
    <property type="evidence" value="ECO:0007669"/>
    <property type="project" value="TreeGrafter"/>
</dbReference>
<comment type="similarity">
    <text evidence="3">Belongs to the type-II 3-dehydroquinase family.</text>
</comment>
<dbReference type="InterPro" id="IPR036441">
    <property type="entry name" value="DHquinase_II_sf"/>
</dbReference>
<dbReference type="NCBIfam" id="NF003806">
    <property type="entry name" value="PRK05395.1-3"/>
    <property type="match status" value="1"/>
</dbReference>
<name>A0A9W4RM97_9PEZI</name>
<gene>
    <name evidence="3" type="primary">qutE</name>
    <name evidence="4" type="ORF">CGXH109_LOCUS28085</name>
</gene>
<dbReference type="CDD" id="cd00466">
    <property type="entry name" value="DHQase_II"/>
    <property type="match status" value="1"/>
</dbReference>
<comment type="caution">
    <text evidence="4">The sequence shown here is derived from an EMBL/GenBank/DDBJ whole genome shotgun (WGS) entry which is preliminary data.</text>
</comment>
<evidence type="ECO:0000313" key="4">
    <source>
        <dbReference type="EMBL" id="CAI0643715.1"/>
    </source>
</evidence>
<dbReference type="NCBIfam" id="NF003807">
    <property type="entry name" value="PRK05395.1-4"/>
    <property type="match status" value="1"/>
</dbReference>
<dbReference type="HAMAP" id="MF_00169">
    <property type="entry name" value="AroQ"/>
    <property type="match status" value="1"/>
</dbReference>
<comment type="catalytic activity">
    <reaction evidence="3">
        <text>3-dehydroquinate = 3-dehydroshikimate + H2O</text>
        <dbReference type="Rhea" id="RHEA:21096"/>
        <dbReference type="ChEBI" id="CHEBI:15377"/>
        <dbReference type="ChEBI" id="CHEBI:16630"/>
        <dbReference type="ChEBI" id="CHEBI:32364"/>
        <dbReference type="EC" id="4.2.1.10"/>
    </reaction>
</comment>
<feature type="active site" description="Proton acceptor" evidence="3">
    <location>
        <position position="90"/>
    </location>
</feature>
<feature type="binding site" evidence="3">
    <location>
        <begin position="168"/>
        <end position="169"/>
    </location>
    <ligand>
        <name>substrate</name>
    </ligand>
</feature>
<dbReference type="NCBIfam" id="NF003804">
    <property type="entry name" value="PRK05395.1-1"/>
    <property type="match status" value="1"/>
</dbReference>
<evidence type="ECO:0000313" key="5">
    <source>
        <dbReference type="Proteomes" id="UP001152533"/>
    </source>
</evidence>
<organism evidence="4 5">
    <name type="scientific">Colletotrichum noveboracense</name>
    <dbReference type="NCBI Taxonomy" id="2664923"/>
    <lineage>
        <taxon>Eukaryota</taxon>
        <taxon>Fungi</taxon>
        <taxon>Dikarya</taxon>
        <taxon>Ascomycota</taxon>
        <taxon>Pezizomycotina</taxon>
        <taxon>Sordariomycetes</taxon>
        <taxon>Hypocreomycetidae</taxon>
        <taxon>Glomerellales</taxon>
        <taxon>Glomerellaceae</taxon>
        <taxon>Colletotrichum</taxon>
        <taxon>Colletotrichum gloeosporioides species complex</taxon>
    </lineage>
</organism>
<feature type="binding site" evidence="3">
    <location>
        <position position="154"/>
    </location>
    <ligand>
        <name>substrate</name>
    </ligand>
</feature>
<dbReference type="EC" id="4.2.1.10" evidence="3"/>
<accession>A0A9W4RM97</accession>
<dbReference type="InterPro" id="IPR001874">
    <property type="entry name" value="DHquinase_II"/>
</dbReference>
<evidence type="ECO:0000256" key="3">
    <source>
        <dbReference type="HAMAP-Rule" id="MF_03136"/>
    </source>
</evidence>
<dbReference type="Gene3D" id="3.40.50.9100">
    <property type="entry name" value="Dehydroquinase, class II"/>
    <property type="match status" value="1"/>
</dbReference>
<dbReference type="PANTHER" id="PTHR21272">
    <property type="entry name" value="CATABOLIC 3-DEHYDROQUINASE"/>
    <property type="match status" value="1"/>
</dbReference>
<protein>
    <recommendedName>
        <fullName evidence="3">Catabolic 3-dehydroquinase</fullName>
        <shortName evidence="3">cDHQase</shortName>
        <ecNumber evidence="3">4.2.1.10</ecNumber>
    </recommendedName>
    <alternativeName>
        <fullName evidence="3">3-dehydroquinate dehydratase</fullName>
    </alternativeName>
</protein>
<dbReference type="NCBIfam" id="TIGR01088">
    <property type="entry name" value="aroQ"/>
    <property type="match status" value="1"/>
</dbReference>
<feature type="site" description="Transition state stabilizer" evidence="3">
    <location>
        <position position="85"/>
    </location>
</feature>
<sequence>MREQGQLKPQTSNRWAAASRVLETAEAQRDDVPRCYQVAVVPISASPHLPRLTLDHPILPTSPSFTMASRILLINGPNLNLLGTREPAVYGSTTLADVVSMAEKQASDLGIKVENFQSNHEGAIVDRIHEARGNIDAIVINPGAYTHTSVAIRDALLGVDIPFVECHISNVHTREAFRHHSYLSDKATAVICGLGVYGYTAAIEFAAKHMKIKQKA</sequence>
<comment type="pathway">
    <text evidence="3">Aromatic compound metabolism; 3,4-dihydroxybenzoate biosynthesis; 3,4-dihydroxybenzoate from 3-dehydroquinate: step 1/2.</text>
</comment>